<keyword evidence="1" id="KW-0732">Signal</keyword>
<dbReference type="AlphaFoldDB" id="A0A1I1LSK6"/>
<sequence>MPLASLSDCLRRTVTFMGALVLSGLAQASGGQFQSTMTVRAGCSVMDMSATAPGLDYLCSPNVGDFRLSLDAGRHGEGLQRYLSDGHTRTPYRLQVHSGQGERRNADRVLSISLPDTATTLMLQTFNTPVAALAPATGTDTVLATFEY</sequence>
<accession>A0A1I1LSK6</accession>
<reference evidence="3" key="1">
    <citation type="submission" date="2016-10" db="EMBL/GenBank/DDBJ databases">
        <authorList>
            <person name="Varghese N."/>
            <person name="Submissions S."/>
        </authorList>
    </citation>
    <scope>NUCLEOTIDE SEQUENCE [LARGE SCALE GENOMIC DNA]</scope>
    <source>
        <strain evidence="3">DSM 23439</strain>
    </source>
</reference>
<evidence type="ECO:0000313" key="3">
    <source>
        <dbReference type="Proteomes" id="UP000199046"/>
    </source>
</evidence>
<dbReference type="STRING" id="402385.SAMN05421848_2463"/>
<gene>
    <name evidence="2" type="ORF">SAMN05421848_2463</name>
</gene>
<name>A0A1I1LSK6_9GAMM</name>
<keyword evidence="3" id="KW-1185">Reference proteome</keyword>
<evidence type="ECO:0008006" key="4">
    <source>
        <dbReference type="Google" id="ProtNLM"/>
    </source>
</evidence>
<evidence type="ECO:0000313" key="2">
    <source>
        <dbReference type="EMBL" id="SFC72440.1"/>
    </source>
</evidence>
<proteinExistence type="predicted"/>
<feature type="signal peptide" evidence="1">
    <location>
        <begin position="1"/>
        <end position="28"/>
    </location>
</feature>
<evidence type="ECO:0000256" key="1">
    <source>
        <dbReference type="SAM" id="SignalP"/>
    </source>
</evidence>
<feature type="chain" id="PRO_5011704206" description="Spore coat protein U (SCPU) domain-containing protein" evidence="1">
    <location>
        <begin position="29"/>
        <end position="148"/>
    </location>
</feature>
<dbReference type="OrthoDB" id="5952295at2"/>
<dbReference type="EMBL" id="FOLY01000005">
    <property type="protein sequence ID" value="SFC72440.1"/>
    <property type="molecule type" value="Genomic_DNA"/>
</dbReference>
<dbReference type="Proteomes" id="UP000199046">
    <property type="component" value="Unassembled WGS sequence"/>
</dbReference>
<protein>
    <recommendedName>
        <fullName evidence="4">Spore coat protein U (SCPU) domain-containing protein</fullName>
    </recommendedName>
</protein>
<dbReference type="RefSeq" id="WP_139215303.1">
    <property type="nucleotide sequence ID" value="NZ_FOLY01000005.1"/>
</dbReference>
<organism evidence="2 3">
    <name type="scientific">Kushneria avicenniae</name>
    <dbReference type="NCBI Taxonomy" id="402385"/>
    <lineage>
        <taxon>Bacteria</taxon>
        <taxon>Pseudomonadati</taxon>
        <taxon>Pseudomonadota</taxon>
        <taxon>Gammaproteobacteria</taxon>
        <taxon>Oceanospirillales</taxon>
        <taxon>Halomonadaceae</taxon>
        <taxon>Kushneria</taxon>
    </lineage>
</organism>